<organism evidence="2">
    <name type="scientific">marine sediment metagenome</name>
    <dbReference type="NCBI Taxonomy" id="412755"/>
    <lineage>
        <taxon>unclassified sequences</taxon>
        <taxon>metagenomes</taxon>
        <taxon>ecological metagenomes</taxon>
    </lineage>
</organism>
<feature type="transmembrane region" description="Helical" evidence="1">
    <location>
        <begin position="21"/>
        <end position="50"/>
    </location>
</feature>
<evidence type="ECO:0000256" key="1">
    <source>
        <dbReference type="SAM" id="Phobius"/>
    </source>
</evidence>
<proteinExistence type="predicted"/>
<dbReference type="EMBL" id="BART01019712">
    <property type="protein sequence ID" value="GAG95306.1"/>
    <property type="molecule type" value="Genomic_DNA"/>
</dbReference>
<comment type="caution">
    <text evidence="2">The sequence shown here is derived from an EMBL/GenBank/DDBJ whole genome shotgun (WGS) entry which is preliminary data.</text>
</comment>
<name>X1DFV0_9ZZZZ</name>
<protein>
    <submittedName>
        <fullName evidence="2">Uncharacterized protein</fullName>
    </submittedName>
</protein>
<keyword evidence="1" id="KW-0812">Transmembrane</keyword>
<accession>X1DFV0</accession>
<sequence length="51" mass="5995">MSEEKENQEEISFKRTKKDYLKYFLIGFLISTIVILILSGIFILTLISVLR</sequence>
<gene>
    <name evidence="2" type="ORF">S01H4_36814</name>
</gene>
<feature type="non-terminal residue" evidence="2">
    <location>
        <position position="51"/>
    </location>
</feature>
<reference evidence="2" key="1">
    <citation type="journal article" date="2014" name="Front. Microbiol.">
        <title>High frequency of phylogenetically diverse reductive dehalogenase-homologous genes in deep subseafloor sedimentary metagenomes.</title>
        <authorList>
            <person name="Kawai M."/>
            <person name="Futagami T."/>
            <person name="Toyoda A."/>
            <person name="Takaki Y."/>
            <person name="Nishi S."/>
            <person name="Hori S."/>
            <person name="Arai W."/>
            <person name="Tsubouchi T."/>
            <person name="Morono Y."/>
            <person name="Uchiyama I."/>
            <person name="Ito T."/>
            <person name="Fujiyama A."/>
            <person name="Inagaki F."/>
            <person name="Takami H."/>
        </authorList>
    </citation>
    <scope>NUCLEOTIDE SEQUENCE</scope>
    <source>
        <strain evidence="2">Expedition CK06-06</strain>
    </source>
</reference>
<dbReference type="AlphaFoldDB" id="X1DFV0"/>
<keyword evidence="1" id="KW-1133">Transmembrane helix</keyword>
<evidence type="ECO:0000313" key="2">
    <source>
        <dbReference type="EMBL" id="GAG95306.1"/>
    </source>
</evidence>
<keyword evidence="1" id="KW-0472">Membrane</keyword>